<dbReference type="Proteomes" id="UP000183567">
    <property type="component" value="Unassembled WGS sequence"/>
</dbReference>
<feature type="region of interest" description="Disordered" evidence="1">
    <location>
        <begin position="1"/>
        <end position="24"/>
    </location>
</feature>
<evidence type="ECO:0000313" key="2">
    <source>
        <dbReference type="EMBL" id="OJA09437.1"/>
    </source>
</evidence>
<organism evidence="2 3">
    <name type="scientific">Rhizopogon vesiculosus</name>
    <dbReference type="NCBI Taxonomy" id="180088"/>
    <lineage>
        <taxon>Eukaryota</taxon>
        <taxon>Fungi</taxon>
        <taxon>Dikarya</taxon>
        <taxon>Basidiomycota</taxon>
        <taxon>Agaricomycotina</taxon>
        <taxon>Agaricomycetes</taxon>
        <taxon>Agaricomycetidae</taxon>
        <taxon>Boletales</taxon>
        <taxon>Suillineae</taxon>
        <taxon>Rhizopogonaceae</taxon>
        <taxon>Rhizopogon</taxon>
    </lineage>
</organism>
<reference evidence="2 3" key="1">
    <citation type="submission" date="2016-03" db="EMBL/GenBank/DDBJ databases">
        <title>Comparative genomics of the ectomycorrhizal sister species Rhizopogon vinicolor and Rhizopogon vesiculosus (Basidiomycota: Boletales) reveals a divergence of the mating type B locus.</title>
        <authorList>
            <person name="Mujic A.B."/>
            <person name="Kuo A."/>
            <person name="Tritt A."/>
            <person name="Lipzen A."/>
            <person name="Chen C."/>
            <person name="Johnson J."/>
            <person name="Sharma A."/>
            <person name="Barry K."/>
            <person name="Grigoriev I.V."/>
            <person name="Spatafora J.W."/>
        </authorList>
    </citation>
    <scope>NUCLEOTIDE SEQUENCE [LARGE SCALE GENOMIC DNA]</scope>
    <source>
        <strain evidence="2 3">AM-OR11-056</strain>
    </source>
</reference>
<dbReference type="EMBL" id="LVVM01005923">
    <property type="protein sequence ID" value="OJA09437.1"/>
    <property type="molecule type" value="Genomic_DNA"/>
</dbReference>
<dbReference type="AlphaFoldDB" id="A0A1J8PKL1"/>
<gene>
    <name evidence="2" type="ORF">AZE42_02620</name>
</gene>
<name>A0A1J8PKL1_9AGAM</name>
<proteinExistence type="predicted"/>
<accession>A0A1J8PKL1</accession>
<keyword evidence="3" id="KW-1185">Reference proteome</keyword>
<sequence length="110" mass="12542">MIAHTKFDDPDSRSTHEHHRSTSTKFTAHCHSPFDMTVVSNDPSLWPLINYLRQTSYASGSFASLAVVIYDMGAQDNAYYERIIDVLIAFSSTNIRTRSRLIRLPEQPSH</sequence>
<protein>
    <submittedName>
        <fullName evidence="2">Uncharacterized protein</fullName>
    </submittedName>
</protein>
<evidence type="ECO:0000256" key="1">
    <source>
        <dbReference type="SAM" id="MobiDB-lite"/>
    </source>
</evidence>
<evidence type="ECO:0000313" key="3">
    <source>
        <dbReference type="Proteomes" id="UP000183567"/>
    </source>
</evidence>
<comment type="caution">
    <text evidence="2">The sequence shown here is derived from an EMBL/GenBank/DDBJ whole genome shotgun (WGS) entry which is preliminary data.</text>
</comment>
<feature type="compositionally biased region" description="Basic and acidic residues" evidence="1">
    <location>
        <begin position="1"/>
        <end position="15"/>
    </location>
</feature>